<reference evidence="1 2" key="1">
    <citation type="submission" date="2018-06" db="EMBL/GenBank/DDBJ databases">
        <title>Whole genome sequencing of Candida tropicalis (genome annotated by CSBL at Korea University).</title>
        <authorList>
            <person name="Ahn J."/>
        </authorList>
    </citation>
    <scope>NUCLEOTIDE SEQUENCE [LARGE SCALE GENOMIC DNA]</scope>
    <source>
        <strain evidence="1 2">ATCC 20962</strain>
    </source>
</reference>
<evidence type="ECO:0000313" key="2">
    <source>
        <dbReference type="Proteomes" id="UP000253472"/>
    </source>
</evidence>
<dbReference type="InterPro" id="IPR016712">
    <property type="entry name" value="Rbsml_bS1m-like"/>
</dbReference>
<sequence length="345" mass="38542">MDNVKVMHNLVKNSRLVQVPTPFHKNIRGNSRRPAHQVVFTPRASAMRSNYGLKTMLPSKLGTGLISFNDIDNYKSIPDVEKNGGFYHKLRLFQEMGVPVKTHFVNSNPLFPDPSTKSGNVMKEETLTNLLNLDSRSGIKEIAAVLKRNPRIYEEFKRFAIRKYPQFVLKKMPEHVVTETLREFLKTSRSVTRTAMRLSTPDHALRTIQGTGGFSYNQKGRLRNTPNGIQYNTVVPGRILGNRTAAVGGFVTTVSDRSIALQSNYAKNQPGKHWRQFTVPFKITEAEVADTGDIRLFAEGIKNGAWLEAGNRFAPSGTQFAGPTEKANKAGKSLESLLSLILPTD</sequence>
<accession>A0A367YNS1</accession>
<evidence type="ECO:0000313" key="1">
    <source>
        <dbReference type="EMBL" id="RCK67417.1"/>
    </source>
</evidence>
<dbReference type="AlphaFoldDB" id="A0A367YNS1"/>
<organism evidence="1 2">
    <name type="scientific">Candida viswanathii</name>
    <dbReference type="NCBI Taxonomy" id="5486"/>
    <lineage>
        <taxon>Eukaryota</taxon>
        <taxon>Fungi</taxon>
        <taxon>Dikarya</taxon>
        <taxon>Ascomycota</taxon>
        <taxon>Saccharomycotina</taxon>
        <taxon>Pichiomycetes</taxon>
        <taxon>Debaryomycetaceae</taxon>
        <taxon>Candida/Lodderomyces clade</taxon>
        <taxon>Candida</taxon>
    </lineage>
</organism>
<dbReference type="PANTHER" id="PTHR28058">
    <property type="entry name" value="37S RIBOSOMAL PROTEIN MRP51, MITOCHONDRIAL"/>
    <property type="match status" value="1"/>
</dbReference>
<dbReference type="Proteomes" id="UP000253472">
    <property type="component" value="Unassembled WGS sequence"/>
</dbReference>
<dbReference type="EMBL" id="QLNQ01000001">
    <property type="protein sequence ID" value="RCK67417.1"/>
    <property type="molecule type" value="Genomic_DNA"/>
</dbReference>
<gene>
    <name evidence="1" type="primary">YHS3_0</name>
    <name evidence="1" type="ORF">Cantr_03107</name>
</gene>
<dbReference type="GO" id="GO:0003735">
    <property type="term" value="F:structural constituent of ribosome"/>
    <property type="evidence" value="ECO:0007669"/>
    <property type="project" value="TreeGrafter"/>
</dbReference>
<name>A0A367YNS1_9ASCO</name>
<dbReference type="GO" id="GO:0005763">
    <property type="term" value="C:mitochondrial small ribosomal subunit"/>
    <property type="evidence" value="ECO:0007669"/>
    <property type="project" value="TreeGrafter"/>
</dbReference>
<dbReference type="GO" id="GO:0070124">
    <property type="term" value="P:mitochondrial translational initiation"/>
    <property type="evidence" value="ECO:0007669"/>
    <property type="project" value="TreeGrafter"/>
</dbReference>
<proteinExistence type="predicted"/>
<dbReference type="OrthoDB" id="2735536at2759"/>
<dbReference type="STRING" id="5486.A0A367YNS1"/>
<comment type="caution">
    <text evidence="1">The sequence shown here is derived from an EMBL/GenBank/DDBJ whole genome shotgun (WGS) entry which is preliminary data.</text>
</comment>
<dbReference type="Pfam" id="PF11709">
    <property type="entry name" value="Mit_ribos_Mrp51"/>
    <property type="match status" value="1"/>
</dbReference>
<keyword evidence="2" id="KW-1185">Reference proteome</keyword>
<dbReference type="PANTHER" id="PTHR28058:SF1">
    <property type="entry name" value="SMALL RIBOSOMAL SUBUNIT PROTEIN BS1M"/>
    <property type="match status" value="1"/>
</dbReference>
<protein>
    <submittedName>
        <fullName evidence="1">Uncharacterized protein in HIS3 3'region</fullName>
    </submittedName>
</protein>